<comment type="caution">
    <text evidence="2">The sequence shown here is derived from an EMBL/GenBank/DDBJ whole genome shotgun (WGS) entry which is preliminary data.</text>
</comment>
<evidence type="ECO:0000259" key="1">
    <source>
        <dbReference type="PROSITE" id="PS50181"/>
    </source>
</evidence>
<accession>A0A8H3EL81</accession>
<keyword evidence="3" id="KW-1185">Reference proteome</keyword>
<evidence type="ECO:0000313" key="3">
    <source>
        <dbReference type="Proteomes" id="UP000664203"/>
    </source>
</evidence>
<sequence>MAHSHVAVDVFGKLPLELSQHIFQYLQLYQIFQARRVSRRWNAVLSSSHIVESMVLRPWYTEEKSPLQIPEGLSESAVLSLKAEHVDAFRNGTPFSIAVAKTESWYDGFASGPVEYSEGVLAWLTTGDKSIHLKWLASERSATLTPPDEGIVGDFILDGSCLVAFTLSRICYVWRLPDGVQAVEVLAPKSFISYSLRVMSMIASDSRLVILYEDDHEKVHLTTMDIETGTMHHFKIRLKGSNETPFDFNITITREDKSIVFFERFLGNPSYVYFTRVTASGEVESQGHIKHPDISNYSRHSESRMPSPPVNGGVVLWSYIRHIPSYLNAIPDTWLLLRIVFNSDQDRLEVEEQTISHIGKTPPGTADDMIWWKDVAYMKNHLIEQGKPEVMDLRESICMPAEMSLLGLPEPHSISPSIDEEEEQSFLLGDEIFLISIRRDTCVVWCFDKHVDIHLVDPFSRGRCYKMGARGKIL</sequence>
<dbReference type="Proteomes" id="UP000664203">
    <property type="component" value="Unassembled WGS sequence"/>
</dbReference>
<dbReference type="CDD" id="cd09917">
    <property type="entry name" value="F-box_SF"/>
    <property type="match status" value="1"/>
</dbReference>
<dbReference type="OrthoDB" id="5295250at2759"/>
<reference evidence="2" key="1">
    <citation type="submission" date="2021-03" db="EMBL/GenBank/DDBJ databases">
        <authorList>
            <person name="Tagirdzhanova G."/>
        </authorList>
    </citation>
    <scope>NUCLEOTIDE SEQUENCE</scope>
</reference>
<dbReference type="EMBL" id="CAJPDR010000022">
    <property type="protein sequence ID" value="CAF9907605.1"/>
    <property type="molecule type" value="Genomic_DNA"/>
</dbReference>
<dbReference type="InterPro" id="IPR036047">
    <property type="entry name" value="F-box-like_dom_sf"/>
</dbReference>
<dbReference type="Pfam" id="PF12937">
    <property type="entry name" value="F-box-like"/>
    <property type="match status" value="1"/>
</dbReference>
<dbReference type="Gene3D" id="1.20.1280.50">
    <property type="match status" value="1"/>
</dbReference>
<proteinExistence type="predicted"/>
<evidence type="ECO:0000313" key="2">
    <source>
        <dbReference type="EMBL" id="CAF9907605.1"/>
    </source>
</evidence>
<dbReference type="SMART" id="SM00256">
    <property type="entry name" value="FBOX"/>
    <property type="match status" value="1"/>
</dbReference>
<dbReference type="AlphaFoldDB" id="A0A8H3EL81"/>
<dbReference type="PROSITE" id="PS50181">
    <property type="entry name" value="FBOX"/>
    <property type="match status" value="1"/>
</dbReference>
<gene>
    <name evidence="2" type="ORF">ALECFALPRED_003548</name>
</gene>
<organism evidence="2 3">
    <name type="scientific">Alectoria fallacina</name>
    <dbReference type="NCBI Taxonomy" id="1903189"/>
    <lineage>
        <taxon>Eukaryota</taxon>
        <taxon>Fungi</taxon>
        <taxon>Dikarya</taxon>
        <taxon>Ascomycota</taxon>
        <taxon>Pezizomycotina</taxon>
        <taxon>Lecanoromycetes</taxon>
        <taxon>OSLEUM clade</taxon>
        <taxon>Lecanoromycetidae</taxon>
        <taxon>Lecanorales</taxon>
        <taxon>Lecanorineae</taxon>
        <taxon>Parmeliaceae</taxon>
        <taxon>Alectoria</taxon>
    </lineage>
</organism>
<dbReference type="SUPFAM" id="SSF81383">
    <property type="entry name" value="F-box domain"/>
    <property type="match status" value="1"/>
</dbReference>
<dbReference type="InterPro" id="IPR001810">
    <property type="entry name" value="F-box_dom"/>
</dbReference>
<name>A0A8H3EL81_9LECA</name>
<feature type="domain" description="F-box" evidence="1">
    <location>
        <begin position="8"/>
        <end position="54"/>
    </location>
</feature>
<protein>
    <recommendedName>
        <fullName evidence="1">F-box domain-containing protein</fullName>
    </recommendedName>
</protein>